<dbReference type="AlphaFoldDB" id="A0A317Y3G1"/>
<name>A0A317Y3G1_MAIZE</name>
<sequence length="78" mass="8328">MGRIFVTSDIRHAGRADVATRTSRVGASRRGQSRTTTHIGKVTTAGSVGNGASGQISSGDVEKNEMQELDQERERQLG</sequence>
<dbReference type="EMBL" id="NCVQ01000001">
    <property type="protein sequence ID" value="PWZ52771.1"/>
    <property type="molecule type" value="Genomic_DNA"/>
</dbReference>
<organism evidence="2">
    <name type="scientific">Zea mays</name>
    <name type="common">Maize</name>
    <dbReference type="NCBI Taxonomy" id="4577"/>
    <lineage>
        <taxon>Eukaryota</taxon>
        <taxon>Viridiplantae</taxon>
        <taxon>Streptophyta</taxon>
        <taxon>Embryophyta</taxon>
        <taxon>Tracheophyta</taxon>
        <taxon>Spermatophyta</taxon>
        <taxon>Magnoliopsida</taxon>
        <taxon>Liliopsida</taxon>
        <taxon>Poales</taxon>
        <taxon>Poaceae</taxon>
        <taxon>PACMAD clade</taxon>
        <taxon>Panicoideae</taxon>
        <taxon>Andropogonodae</taxon>
        <taxon>Andropogoneae</taxon>
        <taxon>Tripsacinae</taxon>
        <taxon>Zea</taxon>
    </lineage>
</organism>
<evidence type="ECO:0000256" key="1">
    <source>
        <dbReference type="SAM" id="MobiDB-lite"/>
    </source>
</evidence>
<comment type="caution">
    <text evidence="2">The sequence shown here is derived from an EMBL/GenBank/DDBJ whole genome shotgun (WGS) entry which is preliminary data.</text>
</comment>
<reference evidence="2" key="1">
    <citation type="journal article" date="2018" name="Nat. Genet.">
        <title>Extensive intraspecific gene order and gene structural variations between Mo17 and other maize genomes.</title>
        <authorList>
            <person name="Sun S."/>
            <person name="Zhou Y."/>
            <person name="Chen J."/>
            <person name="Shi J."/>
            <person name="Zhao H."/>
            <person name="Zhao H."/>
            <person name="Song W."/>
            <person name="Zhang M."/>
            <person name="Cui Y."/>
            <person name="Dong X."/>
            <person name="Liu H."/>
            <person name="Ma X."/>
            <person name="Jiao Y."/>
            <person name="Wang B."/>
            <person name="Wei X."/>
            <person name="Stein J.C."/>
            <person name="Glaubitz J.C."/>
            <person name="Lu F."/>
            <person name="Yu G."/>
            <person name="Liang C."/>
            <person name="Fengler K."/>
            <person name="Li B."/>
            <person name="Rafalski A."/>
            <person name="Schnable P.S."/>
            <person name="Ware D.H."/>
            <person name="Buckler E.S."/>
            <person name="Lai J."/>
        </authorList>
    </citation>
    <scope>NUCLEOTIDE SEQUENCE [LARGE SCALE GENOMIC DNA]</scope>
    <source>
        <tissue evidence="2">Seedling</tissue>
    </source>
</reference>
<feature type="compositionally biased region" description="Basic and acidic residues" evidence="1">
    <location>
        <begin position="60"/>
        <end position="78"/>
    </location>
</feature>
<gene>
    <name evidence="2" type="ORF">Zm00014a_034926</name>
</gene>
<evidence type="ECO:0000313" key="2">
    <source>
        <dbReference type="EMBL" id="PWZ52771.1"/>
    </source>
</evidence>
<dbReference type="Proteomes" id="UP000251960">
    <property type="component" value="Chromosome 1"/>
</dbReference>
<proteinExistence type="predicted"/>
<protein>
    <submittedName>
        <fullName evidence="2">Uncharacterized protein</fullName>
    </submittedName>
</protein>
<feature type="region of interest" description="Disordered" evidence="1">
    <location>
        <begin position="17"/>
        <end position="78"/>
    </location>
</feature>
<accession>A0A317Y3G1</accession>